<evidence type="ECO:0000313" key="3">
    <source>
        <dbReference type="EMBL" id="RDV15007.1"/>
    </source>
</evidence>
<dbReference type="Proteomes" id="UP000256708">
    <property type="component" value="Unassembled WGS sequence"/>
</dbReference>
<proteinExistence type="predicted"/>
<dbReference type="InterPro" id="IPR052893">
    <property type="entry name" value="TCS_response_regulator"/>
</dbReference>
<dbReference type="SMART" id="SM00448">
    <property type="entry name" value="REC"/>
    <property type="match status" value="1"/>
</dbReference>
<keyword evidence="4" id="KW-1185">Reference proteome</keyword>
<reference evidence="4" key="1">
    <citation type="submission" date="2018-08" db="EMBL/GenBank/DDBJ databases">
        <authorList>
            <person name="Liu Z.-W."/>
            <person name="Du Z.-J."/>
        </authorList>
    </citation>
    <scope>NUCLEOTIDE SEQUENCE [LARGE SCALE GENOMIC DNA]</scope>
    <source>
        <strain evidence="4">H4X</strain>
    </source>
</reference>
<dbReference type="RefSeq" id="WP_115565799.1">
    <property type="nucleotide sequence ID" value="NZ_QRGR01000011.1"/>
</dbReference>
<evidence type="ECO:0000256" key="1">
    <source>
        <dbReference type="PROSITE-ProRule" id="PRU00169"/>
    </source>
</evidence>
<dbReference type="EMBL" id="QRGR01000011">
    <property type="protein sequence ID" value="RDV15007.1"/>
    <property type="molecule type" value="Genomic_DNA"/>
</dbReference>
<dbReference type="PROSITE" id="PS50110">
    <property type="entry name" value="RESPONSE_REGULATORY"/>
    <property type="match status" value="1"/>
</dbReference>
<gene>
    <name evidence="3" type="ORF">DXT99_12045</name>
</gene>
<feature type="modified residue" description="4-aspartylphosphate" evidence="1">
    <location>
        <position position="57"/>
    </location>
</feature>
<dbReference type="GO" id="GO:0000160">
    <property type="term" value="P:phosphorelay signal transduction system"/>
    <property type="evidence" value="ECO:0007669"/>
    <property type="project" value="InterPro"/>
</dbReference>
<keyword evidence="1" id="KW-0597">Phosphoprotein</keyword>
<evidence type="ECO:0000259" key="2">
    <source>
        <dbReference type="PROSITE" id="PS50110"/>
    </source>
</evidence>
<accession>A0A3D8LC70</accession>
<dbReference type="PANTHER" id="PTHR44520">
    <property type="entry name" value="RESPONSE REGULATOR RCP1-RELATED"/>
    <property type="match status" value="1"/>
</dbReference>
<dbReference type="OrthoDB" id="1524091at2"/>
<name>A0A3D8LC70_9BACT</name>
<dbReference type="PANTHER" id="PTHR44520:SF2">
    <property type="entry name" value="RESPONSE REGULATOR RCP1"/>
    <property type="match status" value="1"/>
</dbReference>
<dbReference type="InterPro" id="IPR001789">
    <property type="entry name" value="Sig_transdc_resp-reg_receiver"/>
</dbReference>
<sequence length="135" mass="15364">MKIFIIDDDHLSIFLSRNMLAIEDATLDIKTFLSGAEALEVLFASDEDNIPEVMFVDLNMPIMDGWGLLDALSPLEYRLREKCSIYILTSSLDTSDTDRLQNYPFVSGLIHKPIKSEDIELIFSFQRSQSKSLVL</sequence>
<protein>
    <submittedName>
        <fullName evidence="3">Response regulator</fullName>
    </submittedName>
</protein>
<dbReference type="InterPro" id="IPR011006">
    <property type="entry name" value="CheY-like_superfamily"/>
</dbReference>
<organism evidence="3 4">
    <name type="scientific">Pontibacter diazotrophicus</name>
    <dbReference type="NCBI Taxonomy" id="1400979"/>
    <lineage>
        <taxon>Bacteria</taxon>
        <taxon>Pseudomonadati</taxon>
        <taxon>Bacteroidota</taxon>
        <taxon>Cytophagia</taxon>
        <taxon>Cytophagales</taxon>
        <taxon>Hymenobacteraceae</taxon>
        <taxon>Pontibacter</taxon>
    </lineage>
</organism>
<dbReference type="Pfam" id="PF00072">
    <property type="entry name" value="Response_reg"/>
    <property type="match status" value="1"/>
</dbReference>
<feature type="domain" description="Response regulatory" evidence="2">
    <location>
        <begin position="2"/>
        <end position="127"/>
    </location>
</feature>
<dbReference type="Gene3D" id="3.40.50.2300">
    <property type="match status" value="1"/>
</dbReference>
<dbReference type="SUPFAM" id="SSF52172">
    <property type="entry name" value="CheY-like"/>
    <property type="match status" value="1"/>
</dbReference>
<evidence type="ECO:0000313" key="4">
    <source>
        <dbReference type="Proteomes" id="UP000256708"/>
    </source>
</evidence>
<comment type="caution">
    <text evidence="3">The sequence shown here is derived from an EMBL/GenBank/DDBJ whole genome shotgun (WGS) entry which is preliminary data.</text>
</comment>
<dbReference type="AlphaFoldDB" id="A0A3D8LC70"/>